<dbReference type="AlphaFoldDB" id="A0A255E5E9"/>
<gene>
    <name evidence="2" type="ORF">CGZ92_12015</name>
</gene>
<accession>A0A255E5E9</accession>
<dbReference type="InterPro" id="IPR002611">
    <property type="entry name" value="IstB_ATP-bd"/>
</dbReference>
<proteinExistence type="predicted"/>
<evidence type="ECO:0000259" key="1">
    <source>
        <dbReference type="Pfam" id="PF01695"/>
    </source>
</evidence>
<dbReference type="EMBL" id="NMVI01000027">
    <property type="protein sequence ID" value="OYN84735.1"/>
    <property type="molecule type" value="Genomic_DNA"/>
</dbReference>
<dbReference type="InterPro" id="IPR027417">
    <property type="entry name" value="P-loop_NTPase"/>
</dbReference>
<comment type="caution">
    <text evidence="2">The sequence shown here is derived from an EMBL/GenBank/DDBJ whole genome shotgun (WGS) entry which is preliminary data.</text>
</comment>
<dbReference type="Pfam" id="PF01695">
    <property type="entry name" value="IstB_IS21"/>
    <property type="match status" value="1"/>
</dbReference>
<protein>
    <submittedName>
        <fullName evidence="2">Transposase</fullName>
    </submittedName>
</protein>
<name>A0A255E5E9_9ACTN</name>
<dbReference type="GO" id="GO:0005524">
    <property type="term" value="F:ATP binding"/>
    <property type="evidence" value="ECO:0007669"/>
    <property type="project" value="InterPro"/>
</dbReference>
<reference evidence="2 3" key="1">
    <citation type="submission" date="2017-07" db="EMBL/GenBank/DDBJ databases">
        <title>Draft whole genome sequences of clinical Proprionibacteriaceae strains.</title>
        <authorList>
            <person name="Bernier A.-M."/>
            <person name="Bernard K."/>
            <person name="Domingo M.-C."/>
        </authorList>
    </citation>
    <scope>NUCLEOTIDE SEQUENCE [LARGE SCALE GENOMIC DNA]</scope>
    <source>
        <strain evidence="2 3">NML 160184</strain>
    </source>
</reference>
<evidence type="ECO:0000313" key="3">
    <source>
        <dbReference type="Proteomes" id="UP000216533"/>
    </source>
</evidence>
<sequence>METTPSGRVGHLTEPVEAADEKQLTKTINRYGRVDLLVIDELGYMELDRRGAELLFQVLTDREEKNAIAIASNQSFSAWTDTFTDPRLCAAIVDRLTYHAAVIETGTNSYRLAHTRARQAG</sequence>
<dbReference type="Proteomes" id="UP000216533">
    <property type="component" value="Unassembled WGS sequence"/>
</dbReference>
<dbReference type="SUPFAM" id="SSF52540">
    <property type="entry name" value="P-loop containing nucleoside triphosphate hydrolases"/>
    <property type="match status" value="1"/>
</dbReference>
<dbReference type="Gene3D" id="3.40.50.300">
    <property type="entry name" value="P-loop containing nucleotide triphosphate hydrolases"/>
    <property type="match status" value="1"/>
</dbReference>
<evidence type="ECO:0000313" key="2">
    <source>
        <dbReference type="EMBL" id="OYN84735.1"/>
    </source>
</evidence>
<feature type="domain" description="IstB-like ATP-binding" evidence="1">
    <location>
        <begin position="18"/>
        <end position="116"/>
    </location>
</feature>
<organism evidence="2 3">
    <name type="scientific">Parenemella sanctibonifatiensis</name>
    <dbReference type="NCBI Taxonomy" id="2016505"/>
    <lineage>
        <taxon>Bacteria</taxon>
        <taxon>Bacillati</taxon>
        <taxon>Actinomycetota</taxon>
        <taxon>Actinomycetes</taxon>
        <taxon>Propionibacteriales</taxon>
        <taxon>Propionibacteriaceae</taxon>
        <taxon>Parenemella</taxon>
    </lineage>
</organism>